<feature type="transmembrane region" description="Helical" evidence="7">
    <location>
        <begin position="280"/>
        <end position="297"/>
    </location>
</feature>
<feature type="transmembrane region" description="Helical" evidence="7">
    <location>
        <begin position="309"/>
        <end position="334"/>
    </location>
</feature>
<gene>
    <name evidence="9" type="ORF">IV203_013501</name>
</gene>
<dbReference type="GO" id="GO:0016020">
    <property type="term" value="C:membrane"/>
    <property type="evidence" value="ECO:0007669"/>
    <property type="project" value="UniProtKB-SubCell"/>
</dbReference>
<reference evidence="9" key="1">
    <citation type="journal article" date="2021" name="Sci. Rep.">
        <title>Diploid genomic architecture of Nitzschia inconspicua, an elite biomass production diatom.</title>
        <authorList>
            <person name="Oliver A."/>
            <person name="Podell S."/>
            <person name="Pinowska A."/>
            <person name="Traller J.C."/>
            <person name="Smith S.R."/>
            <person name="McClure R."/>
            <person name="Beliaev A."/>
            <person name="Bohutskyi P."/>
            <person name="Hill E.A."/>
            <person name="Rabines A."/>
            <person name="Zheng H."/>
            <person name="Allen L.Z."/>
            <person name="Kuo A."/>
            <person name="Grigoriev I.V."/>
            <person name="Allen A.E."/>
            <person name="Hazlebeck D."/>
            <person name="Allen E.E."/>
        </authorList>
    </citation>
    <scope>NUCLEOTIDE SEQUENCE</scope>
    <source>
        <strain evidence="9">Hildebrandi</strain>
    </source>
</reference>
<feature type="transmembrane region" description="Helical" evidence="7">
    <location>
        <begin position="160"/>
        <end position="180"/>
    </location>
</feature>
<dbReference type="GO" id="GO:0005249">
    <property type="term" value="F:voltage-gated potassium channel activity"/>
    <property type="evidence" value="ECO:0007669"/>
    <property type="project" value="InterPro"/>
</dbReference>
<comment type="subcellular location">
    <subcellularLocation>
        <location evidence="1">Membrane</location>
        <topology evidence="1">Multi-pass membrane protein</topology>
    </subcellularLocation>
</comment>
<evidence type="ECO:0000313" key="9">
    <source>
        <dbReference type="EMBL" id="KAG7374406.1"/>
    </source>
</evidence>
<dbReference type="InterPro" id="IPR000595">
    <property type="entry name" value="cNMP-bd_dom"/>
</dbReference>
<dbReference type="SMART" id="SM00248">
    <property type="entry name" value="ANK"/>
    <property type="match status" value="5"/>
</dbReference>
<proteinExistence type="inferred from homology"/>
<keyword evidence="10" id="KW-1185">Reference proteome</keyword>
<sequence length="802" mass="89599">MNNGSGNSTNLRSESLPLLQRRPSSFSSITRKTSFGNSNRQAELNARQVLSRPTAVIGEADSAAHQSIVRKAKIRNVIFPFDLSHKIWWSITAVGAIGTAFLLPYEIAFQEEKAKMDDVGAIIEVVLEIIFCLDILINFNLAIYKDSRLTFERSEIIRNYLRCMFWVDLSGVFPFQFVALLLTGNFGRNVVGDVLLYSLWRLPRLVRLRRLKKLSDIMQFDGHISFLWFTLIRNFAAVLLVAHWEACTMYFLARLKDLSEDTWLGPLVAEGGEAQTTFDLYLTSLYLSVVTFCTVGYGDFSPHNAVEKLLGTIFMLLNIVVAAWIIGSITLLIVKGDEKTGAYRDNLDCLQQYGHMHEFDDTFMNGLKSQLKLGFQNQEISDEQVLKPFPSPVRRKILRKLYLKPLLQTQLMKGVRQQFVDAFLASCKVEIFSPGEEVVERGSILSDLFLLVGGIAESADNYLRPADIEDGSGLDFERVTFETGDFVGEIGFFTESPQVESVTCLTVCKTLTISRSDYKLLENDHPGSVGKILQNLLAKVEELSLKVDLPEKLTVLRAGSVFQNPVDETEMLDTSYDFGETSRSEKESRDVARKETLTAVKDLIEMHMSKQLDDQTTRLLFAASRGDSATIALMCDQGFNPNNLDYDHRTALMVASMKGNTEVVKMLLDYKADPNLVDMHSSTALLEAVKNGHGDTMELLQKRGAKLCMKESFAASTLCQAVFDGDSALLRRLLEAGTPVNACDYDKRTAAHIAAAEANLSAFQALCAHGANLQLEDRWGNTPMMEAERHGSKKILDFIGAL</sequence>
<dbReference type="InterPro" id="IPR002110">
    <property type="entry name" value="Ankyrin_rpt"/>
</dbReference>
<dbReference type="PANTHER" id="PTHR45743">
    <property type="entry name" value="POTASSIUM CHANNEL AKT1"/>
    <property type="match status" value="1"/>
</dbReference>
<comment type="caution">
    <text evidence="9">The sequence shown here is derived from an EMBL/GenBank/DDBJ whole genome shotgun (WGS) entry which is preliminary data.</text>
</comment>
<feature type="repeat" description="ANK" evidence="6">
    <location>
        <begin position="680"/>
        <end position="712"/>
    </location>
</feature>
<dbReference type="CDD" id="cd00038">
    <property type="entry name" value="CAP_ED"/>
    <property type="match status" value="1"/>
</dbReference>
<protein>
    <submittedName>
        <fullName evidence="9">Ankyrin repeat domain protein</fullName>
    </submittedName>
</protein>
<keyword evidence="5 7" id="KW-0472">Membrane</keyword>
<feature type="repeat" description="ANK" evidence="6">
    <location>
        <begin position="647"/>
        <end position="679"/>
    </location>
</feature>
<dbReference type="AlphaFoldDB" id="A0A9K3M739"/>
<keyword evidence="3 7" id="KW-0812">Transmembrane</keyword>
<feature type="transmembrane region" description="Helical" evidence="7">
    <location>
        <begin position="87"/>
        <end position="107"/>
    </location>
</feature>
<name>A0A9K3M739_9STRA</name>
<keyword evidence="4 7" id="KW-1133">Transmembrane helix</keyword>
<dbReference type="Pfam" id="PF00520">
    <property type="entry name" value="Ion_trans"/>
    <property type="match status" value="1"/>
</dbReference>
<organism evidence="9 10">
    <name type="scientific">Nitzschia inconspicua</name>
    <dbReference type="NCBI Taxonomy" id="303405"/>
    <lineage>
        <taxon>Eukaryota</taxon>
        <taxon>Sar</taxon>
        <taxon>Stramenopiles</taxon>
        <taxon>Ochrophyta</taxon>
        <taxon>Bacillariophyta</taxon>
        <taxon>Bacillariophyceae</taxon>
        <taxon>Bacillariophycidae</taxon>
        <taxon>Bacillariales</taxon>
        <taxon>Bacillariaceae</taxon>
        <taxon>Nitzschia</taxon>
    </lineage>
</organism>
<dbReference type="PROSITE" id="PS50042">
    <property type="entry name" value="CNMP_BINDING_3"/>
    <property type="match status" value="1"/>
</dbReference>
<dbReference type="SMART" id="SM00100">
    <property type="entry name" value="cNMP"/>
    <property type="match status" value="1"/>
</dbReference>
<dbReference type="PANTHER" id="PTHR45743:SF2">
    <property type="entry name" value="POTASSIUM CHANNEL AKT1"/>
    <property type="match status" value="1"/>
</dbReference>
<evidence type="ECO:0000256" key="3">
    <source>
        <dbReference type="ARBA" id="ARBA00022692"/>
    </source>
</evidence>
<reference evidence="9" key="2">
    <citation type="submission" date="2021-04" db="EMBL/GenBank/DDBJ databases">
        <authorList>
            <person name="Podell S."/>
        </authorList>
    </citation>
    <scope>NUCLEOTIDE SEQUENCE</scope>
    <source>
        <strain evidence="9">Hildebrandi</strain>
    </source>
</reference>
<accession>A0A9K3M739</accession>
<dbReference type="OrthoDB" id="426293at2759"/>
<dbReference type="InterPro" id="IPR045319">
    <property type="entry name" value="KAT/AKT"/>
</dbReference>
<evidence type="ECO:0000256" key="5">
    <source>
        <dbReference type="ARBA" id="ARBA00023136"/>
    </source>
</evidence>
<dbReference type="InterPro" id="IPR005821">
    <property type="entry name" value="Ion_trans_dom"/>
</dbReference>
<feature type="transmembrane region" description="Helical" evidence="7">
    <location>
        <begin position="119"/>
        <end position="139"/>
    </location>
</feature>
<dbReference type="PROSITE" id="PS50297">
    <property type="entry name" value="ANK_REP_REGION"/>
    <property type="match status" value="1"/>
</dbReference>
<dbReference type="EMBL" id="JAGRRH010000001">
    <property type="protein sequence ID" value="KAG7374406.1"/>
    <property type="molecule type" value="Genomic_DNA"/>
</dbReference>
<evidence type="ECO:0000259" key="8">
    <source>
        <dbReference type="PROSITE" id="PS50042"/>
    </source>
</evidence>
<evidence type="ECO:0000256" key="4">
    <source>
        <dbReference type="ARBA" id="ARBA00022989"/>
    </source>
</evidence>
<evidence type="ECO:0000256" key="2">
    <source>
        <dbReference type="ARBA" id="ARBA00007929"/>
    </source>
</evidence>
<keyword evidence="6" id="KW-0040">ANK repeat</keyword>
<evidence type="ECO:0000256" key="1">
    <source>
        <dbReference type="ARBA" id="ARBA00004141"/>
    </source>
</evidence>
<evidence type="ECO:0000256" key="7">
    <source>
        <dbReference type="SAM" id="Phobius"/>
    </source>
</evidence>
<evidence type="ECO:0000256" key="6">
    <source>
        <dbReference type="PROSITE-ProRule" id="PRU00023"/>
    </source>
</evidence>
<feature type="domain" description="Cyclic nucleotide-binding" evidence="8">
    <location>
        <begin position="411"/>
        <end position="539"/>
    </location>
</feature>
<comment type="similarity">
    <text evidence="2">Belongs to the potassium channel family. Plant (TC 1.A.1.4) subfamily.</text>
</comment>
<dbReference type="Pfam" id="PF12796">
    <property type="entry name" value="Ank_2"/>
    <property type="match status" value="2"/>
</dbReference>
<evidence type="ECO:0000313" key="10">
    <source>
        <dbReference type="Proteomes" id="UP000693970"/>
    </source>
</evidence>
<dbReference type="Proteomes" id="UP000693970">
    <property type="component" value="Unassembled WGS sequence"/>
</dbReference>
<feature type="transmembrane region" description="Helical" evidence="7">
    <location>
        <begin position="224"/>
        <end position="244"/>
    </location>
</feature>
<dbReference type="PROSITE" id="PS50088">
    <property type="entry name" value="ANK_REPEAT"/>
    <property type="match status" value="3"/>
</dbReference>
<feature type="repeat" description="ANK" evidence="6">
    <location>
        <begin position="746"/>
        <end position="778"/>
    </location>
</feature>